<dbReference type="RefSeq" id="XP_003035224.1">
    <property type="nucleotide sequence ID" value="XM_003035178.1"/>
</dbReference>
<evidence type="ECO:0000313" key="2">
    <source>
        <dbReference type="EMBL" id="EFJ00322.1"/>
    </source>
</evidence>
<evidence type="ECO:0000256" key="1">
    <source>
        <dbReference type="SAM" id="MobiDB-lite"/>
    </source>
</evidence>
<dbReference type="AlphaFoldDB" id="D8PX27"/>
<name>D8PX27_SCHCM</name>
<reference evidence="2 3" key="1">
    <citation type="journal article" date="2010" name="Nat. Biotechnol.">
        <title>Genome sequence of the model mushroom Schizophyllum commune.</title>
        <authorList>
            <person name="Ohm R.A."/>
            <person name="de Jong J.F."/>
            <person name="Lugones L.G."/>
            <person name="Aerts A."/>
            <person name="Kothe E."/>
            <person name="Stajich J.E."/>
            <person name="de Vries R.P."/>
            <person name="Record E."/>
            <person name="Levasseur A."/>
            <person name="Baker S.E."/>
            <person name="Bartholomew K.A."/>
            <person name="Coutinho P.M."/>
            <person name="Erdmann S."/>
            <person name="Fowler T.J."/>
            <person name="Gathman A.C."/>
            <person name="Lombard V."/>
            <person name="Henrissat B."/>
            <person name="Knabe N."/>
            <person name="Kuees U."/>
            <person name="Lilly W.W."/>
            <person name="Lindquist E."/>
            <person name="Lucas S."/>
            <person name="Magnuson J.K."/>
            <person name="Piumi F."/>
            <person name="Raudaskoski M."/>
            <person name="Salamov A."/>
            <person name="Schmutz J."/>
            <person name="Schwarze F.W.M.R."/>
            <person name="vanKuyk P.A."/>
            <person name="Horton J.S."/>
            <person name="Grigoriev I.V."/>
            <person name="Woesten H.A.B."/>
        </authorList>
    </citation>
    <scope>NUCLEOTIDE SEQUENCE [LARGE SCALE GENOMIC DNA]</scope>
    <source>
        <strain evidence="3">H4-8 / FGSC 9210</strain>
    </source>
</reference>
<dbReference type="HOGENOM" id="CLU_759017_0_0_1"/>
<proteinExistence type="predicted"/>
<dbReference type="EMBL" id="GL377303">
    <property type="protein sequence ID" value="EFJ00322.1"/>
    <property type="molecule type" value="Genomic_DNA"/>
</dbReference>
<protein>
    <recommendedName>
        <fullName evidence="4">SWI5-dependent HO expression protein 3</fullName>
    </recommendedName>
</protein>
<feature type="compositionally biased region" description="Low complexity" evidence="1">
    <location>
        <begin position="57"/>
        <end position="66"/>
    </location>
</feature>
<evidence type="ECO:0000313" key="3">
    <source>
        <dbReference type="Proteomes" id="UP000007431"/>
    </source>
</evidence>
<evidence type="ECO:0008006" key="4">
    <source>
        <dbReference type="Google" id="ProtNLM"/>
    </source>
</evidence>
<sequence length="365" mass="41083">MQSYISVSSGSPGLISLPLTPNPTANIRAEQSLGLRLLNAPWRARNAFQTPPPSPPIRSQAPSPSRSPKRSREVEDSESEDVENPPTPSKRARSDDGDVVPVRIERVPTHELPNNNRPTNGLPTNVTELQTLLRFAYAENATLKATNLILAERTVKTTSDLDSAERRAAAAEAARAQVARQLQEAQEELQDAEEALEEETERADDAKEDAKLSEIEANQAWNMAEDLERRLDMAKSQLEDAQLEVENMRHELKDMEEWQEDTQWEADERWNALRDLDETRARLNETRARLTEAEAAKEELQELVESLLEGWADEYVSRHCLCDDRYDTLQERLAAAQKDVAELRAERAALGIRTARDMAISALLC</sequence>
<accession>D8PX27</accession>
<dbReference type="GeneID" id="9595900"/>
<feature type="compositionally biased region" description="Acidic residues" evidence="1">
    <location>
        <begin position="188"/>
        <end position="202"/>
    </location>
</feature>
<feature type="region of interest" description="Disordered" evidence="1">
    <location>
        <begin position="188"/>
        <end position="210"/>
    </location>
</feature>
<dbReference type="Proteomes" id="UP000007431">
    <property type="component" value="Unassembled WGS sequence"/>
</dbReference>
<keyword evidence="3" id="KW-1185">Reference proteome</keyword>
<dbReference type="KEGG" id="scm:SCHCO_02742766"/>
<feature type="region of interest" description="Disordered" evidence="1">
    <location>
        <begin position="45"/>
        <end position="100"/>
    </location>
</feature>
<organism evidence="3">
    <name type="scientific">Schizophyllum commune (strain H4-8 / FGSC 9210)</name>
    <name type="common">Split gill fungus</name>
    <dbReference type="NCBI Taxonomy" id="578458"/>
    <lineage>
        <taxon>Eukaryota</taxon>
        <taxon>Fungi</taxon>
        <taxon>Dikarya</taxon>
        <taxon>Basidiomycota</taxon>
        <taxon>Agaricomycotina</taxon>
        <taxon>Agaricomycetes</taxon>
        <taxon>Agaricomycetidae</taxon>
        <taxon>Agaricales</taxon>
        <taxon>Schizophyllaceae</taxon>
        <taxon>Schizophyllum</taxon>
    </lineage>
</organism>
<dbReference type="OrthoDB" id="10498914at2759"/>
<dbReference type="InParanoid" id="D8PX27"/>
<dbReference type="VEuPathDB" id="FungiDB:SCHCODRAFT_02742766"/>
<gene>
    <name evidence="2" type="ORF">SCHCODRAFT_232638</name>
</gene>